<dbReference type="STRING" id="630515.SAMN04489812_4678"/>
<name>A0A1H1YMZ5_9ACTN</name>
<dbReference type="GO" id="GO:0003677">
    <property type="term" value="F:DNA binding"/>
    <property type="evidence" value="ECO:0007669"/>
    <property type="project" value="UniProtKB-KW"/>
</dbReference>
<dbReference type="PROSITE" id="PS50937">
    <property type="entry name" value="HTH_MERR_2"/>
    <property type="match status" value="1"/>
</dbReference>
<dbReference type="PRINTS" id="PR00040">
    <property type="entry name" value="HTHMERR"/>
</dbReference>
<dbReference type="PANTHER" id="PTHR30204:SF93">
    <property type="entry name" value="HTH MERR-TYPE DOMAIN-CONTAINING PROTEIN"/>
    <property type="match status" value="1"/>
</dbReference>
<evidence type="ECO:0000313" key="6">
    <source>
        <dbReference type="Proteomes" id="UP000199103"/>
    </source>
</evidence>
<dbReference type="InterPro" id="IPR047057">
    <property type="entry name" value="MerR_fam"/>
</dbReference>
<dbReference type="RefSeq" id="WP_091527912.1">
    <property type="nucleotide sequence ID" value="NZ_LT629772.1"/>
</dbReference>
<dbReference type="OrthoDB" id="5242095at2"/>
<keyword evidence="6" id="KW-1185">Reference proteome</keyword>
<dbReference type="AlphaFoldDB" id="A0A1H1YMZ5"/>
<keyword evidence="2" id="KW-0175">Coiled coil</keyword>
<evidence type="ECO:0000313" key="5">
    <source>
        <dbReference type="EMBL" id="SDT22775.1"/>
    </source>
</evidence>
<dbReference type="InterPro" id="IPR009061">
    <property type="entry name" value="DNA-bd_dom_put_sf"/>
</dbReference>
<dbReference type="SUPFAM" id="SSF46955">
    <property type="entry name" value="Putative DNA-binding domain"/>
    <property type="match status" value="1"/>
</dbReference>
<dbReference type="InterPro" id="IPR000551">
    <property type="entry name" value="MerR-type_HTH_dom"/>
</dbReference>
<protein>
    <submittedName>
        <fullName evidence="5">DNA-binding transcriptional regulator, MerR family</fullName>
    </submittedName>
</protein>
<proteinExistence type="predicted"/>
<accession>A0A1H1YMZ5</accession>
<dbReference type="PANTHER" id="PTHR30204">
    <property type="entry name" value="REDOX-CYCLING DRUG-SENSING TRANSCRIPTIONAL ACTIVATOR SOXR"/>
    <property type="match status" value="1"/>
</dbReference>
<feature type="region of interest" description="Disordered" evidence="3">
    <location>
        <begin position="187"/>
        <end position="206"/>
    </location>
</feature>
<reference evidence="5 6" key="1">
    <citation type="submission" date="2016-10" db="EMBL/GenBank/DDBJ databases">
        <authorList>
            <person name="de Groot N.N."/>
        </authorList>
    </citation>
    <scope>NUCLEOTIDE SEQUENCE [LARGE SCALE GENOMIC DNA]</scope>
    <source>
        <strain evidence="5 6">DSM 21800</strain>
    </source>
</reference>
<dbReference type="Pfam" id="PF13411">
    <property type="entry name" value="MerR_1"/>
    <property type="match status" value="1"/>
</dbReference>
<evidence type="ECO:0000259" key="4">
    <source>
        <dbReference type="PROSITE" id="PS50937"/>
    </source>
</evidence>
<gene>
    <name evidence="5" type="ORF">SAMN04489812_4678</name>
</gene>
<feature type="coiled-coil region" evidence="2">
    <location>
        <begin position="79"/>
        <end position="110"/>
    </location>
</feature>
<evidence type="ECO:0000256" key="3">
    <source>
        <dbReference type="SAM" id="MobiDB-lite"/>
    </source>
</evidence>
<dbReference type="Gene3D" id="1.10.1660.10">
    <property type="match status" value="1"/>
</dbReference>
<keyword evidence="1 5" id="KW-0238">DNA-binding</keyword>
<evidence type="ECO:0000256" key="2">
    <source>
        <dbReference type="SAM" id="Coils"/>
    </source>
</evidence>
<dbReference type="SMART" id="SM00422">
    <property type="entry name" value="HTH_MERR"/>
    <property type="match status" value="1"/>
</dbReference>
<dbReference type="EMBL" id="LT629772">
    <property type="protein sequence ID" value="SDT22775.1"/>
    <property type="molecule type" value="Genomic_DNA"/>
</dbReference>
<feature type="domain" description="HTH merR-type" evidence="4">
    <location>
        <begin position="1"/>
        <end position="71"/>
    </location>
</feature>
<organism evidence="5 6">
    <name type="scientific">Microlunatus soli</name>
    <dbReference type="NCBI Taxonomy" id="630515"/>
    <lineage>
        <taxon>Bacteria</taxon>
        <taxon>Bacillati</taxon>
        <taxon>Actinomycetota</taxon>
        <taxon>Actinomycetes</taxon>
        <taxon>Propionibacteriales</taxon>
        <taxon>Propionibacteriaceae</taxon>
        <taxon>Microlunatus</taxon>
    </lineage>
</organism>
<sequence>MGWSTAEVARLAGVSVRAVRYYHEIGLLPVPERRANGYKSYGAVHLVRLLRIQRLSALGFTLAQIGDLDEPGPHTEALFRSLDVEIADKIQQLQQIRNELRDVLENEVQEGLPPGFSPPATGAVVTERDKSTLSVLGQLLPAERQERLKEWLATSTVDSTADDDFEQLPDDADEATRADLARRMLPAARAAQNSRPSADPTPPTTARAIGTALRDIYNPAQMDVLVRVATLLDAESA</sequence>
<dbReference type="Proteomes" id="UP000199103">
    <property type="component" value="Chromosome I"/>
</dbReference>
<evidence type="ECO:0000256" key="1">
    <source>
        <dbReference type="ARBA" id="ARBA00023125"/>
    </source>
</evidence>
<dbReference type="GO" id="GO:0003700">
    <property type="term" value="F:DNA-binding transcription factor activity"/>
    <property type="evidence" value="ECO:0007669"/>
    <property type="project" value="InterPro"/>
</dbReference>